<evidence type="ECO:0000256" key="5">
    <source>
        <dbReference type="ARBA" id="ARBA00022840"/>
    </source>
</evidence>
<evidence type="ECO:0000256" key="3">
    <source>
        <dbReference type="ARBA" id="ARBA00022741"/>
    </source>
</evidence>
<feature type="region of interest" description="Disordered" evidence="6">
    <location>
        <begin position="320"/>
        <end position="346"/>
    </location>
</feature>
<gene>
    <name evidence="8" type="ORF">BDK92_0744</name>
</gene>
<keyword evidence="4 8" id="KW-0418">Kinase</keyword>
<dbReference type="CDD" id="cd01167">
    <property type="entry name" value="bac_FRK"/>
    <property type="match status" value="1"/>
</dbReference>
<evidence type="ECO:0000256" key="1">
    <source>
        <dbReference type="ARBA" id="ARBA00010688"/>
    </source>
</evidence>
<evidence type="ECO:0000313" key="9">
    <source>
        <dbReference type="Proteomes" id="UP000277671"/>
    </source>
</evidence>
<evidence type="ECO:0000256" key="2">
    <source>
        <dbReference type="ARBA" id="ARBA00022679"/>
    </source>
</evidence>
<reference evidence="8 9" key="1">
    <citation type="submission" date="2018-10" db="EMBL/GenBank/DDBJ databases">
        <title>Sequencing the genomes of 1000 actinobacteria strains.</title>
        <authorList>
            <person name="Klenk H.-P."/>
        </authorList>
    </citation>
    <scope>NUCLEOTIDE SEQUENCE [LARGE SCALE GENOMIC DNA]</scope>
    <source>
        <strain evidence="8 9">DSM 45175</strain>
    </source>
</reference>
<dbReference type="EMBL" id="RBKT01000001">
    <property type="protein sequence ID" value="RKR86514.1"/>
    <property type="molecule type" value="Genomic_DNA"/>
</dbReference>
<proteinExistence type="inferred from homology"/>
<evidence type="ECO:0000256" key="6">
    <source>
        <dbReference type="SAM" id="MobiDB-lite"/>
    </source>
</evidence>
<dbReference type="RefSeq" id="WP_121154573.1">
    <property type="nucleotide sequence ID" value="NZ_RBKT01000001.1"/>
</dbReference>
<dbReference type="InterPro" id="IPR011611">
    <property type="entry name" value="PfkB_dom"/>
</dbReference>
<protein>
    <submittedName>
        <fullName evidence="8">Fructokinase</fullName>
    </submittedName>
</protein>
<evidence type="ECO:0000313" key="8">
    <source>
        <dbReference type="EMBL" id="RKR86514.1"/>
    </source>
</evidence>
<dbReference type="PANTHER" id="PTHR43085:SF1">
    <property type="entry name" value="PSEUDOURIDINE KINASE-RELATED"/>
    <property type="match status" value="1"/>
</dbReference>
<dbReference type="Pfam" id="PF00294">
    <property type="entry name" value="PfkB"/>
    <property type="match status" value="1"/>
</dbReference>
<sequence length="346" mass="35798">MREETGERSARPAPMPVTVIGEAVVDLVPEPDGRYAAHPGGSPLNVAVGLARLDVPTRLLARFSTTALGRRLREHAAANGVDLRYAVDAAEPATLAVVSLTGDGSAGYDFYVEGTADWAWQPSELATALARRGIVHAGSLAVFLPPGADHVGAALSAAREHGMIVSLDPNVRPGLLGAPAEARARVDHLVCRTHVVKASEEDVGWLYPGHSVEQVLDHWHDLGATLGVVTLGPHGAVARSGNQLLRQAAPALEVVDTIGAGDAFTAGLLAVLSRASWRSAPSPGADLDAELSGANPSWSEEEIVAALRYAVEVAGATCARPGADPPRWQELPGHTTDSAGQASGGT</sequence>
<dbReference type="AlphaFoldDB" id="A0A495JDR8"/>
<dbReference type="Gene3D" id="3.40.1190.20">
    <property type="match status" value="1"/>
</dbReference>
<keyword evidence="9" id="KW-1185">Reference proteome</keyword>
<evidence type="ECO:0000259" key="7">
    <source>
        <dbReference type="Pfam" id="PF00294"/>
    </source>
</evidence>
<dbReference type="PANTHER" id="PTHR43085">
    <property type="entry name" value="HEXOKINASE FAMILY MEMBER"/>
    <property type="match status" value="1"/>
</dbReference>
<dbReference type="PROSITE" id="PS00584">
    <property type="entry name" value="PFKB_KINASES_2"/>
    <property type="match status" value="1"/>
</dbReference>
<dbReference type="GO" id="GO:0016301">
    <property type="term" value="F:kinase activity"/>
    <property type="evidence" value="ECO:0007669"/>
    <property type="project" value="UniProtKB-KW"/>
</dbReference>
<dbReference type="GO" id="GO:0005524">
    <property type="term" value="F:ATP binding"/>
    <property type="evidence" value="ECO:0007669"/>
    <property type="project" value="UniProtKB-KW"/>
</dbReference>
<keyword evidence="2" id="KW-0808">Transferase</keyword>
<feature type="domain" description="Carbohydrate kinase PfkB" evidence="7">
    <location>
        <begin position="17"/>
        <end position="326"/>
    </location>
</feature>
<keyword evidence="3" id="KW-0547">Nucleotide-binding</keyword>
<comment type="similarity">
    <text evidence="1">Belongs to the carbohydrate kinase PfkB family.</text>
</comment>
<dbReference type="InterPro" id="IPR029056">
    <property type="entry name" value="Ribokinase-like"/>
</dbReference>
<feature type="compositionally biased region" description="Polar residues" evidence="6">
    <location>
        <begin position="335"/>
        <end position="346"/>
    </location>
</feature>
<keyword evidence="5" id="KW-0067">ATP-binding</keyword>
<comment type="caution">
    <text evidence="8">The sequence shown here is derived from an EMBL/GenBank/DDBJ whole genome shotgun (WGS) entry which is preliminary data.</text>
</comment>
<dbReference type="OrthoDB" id="9795789at2"/>
<evidence type="ECO:0000256" key="4">
    <source>
        <dbReference type="ARBA" id="ARBA00022777"/>
    </source>
</evidence>
<dbReference type="InterPro" id="IPR002173">
    <property type="entry name" value="Carboh/pur_kinase_PfkB_CS"/>
</dbReference>
<accession>A0A495JDR8</accession>
<dbReference type="Proteomes" id="UP000277671">
    <property type="component" value="Unassembled WGS sequence"/>
</dbReference>
<dbReference type="SUPFAM" id="SSF53613">
    <property type="entry name" value="Ribokinase-like"/>
    <property type="match status" value="1"/>
</dbReference>
<name>A0A495JDR8_9ACTN</name>
<organism evidence="8 9">
    <name type="scientific">Micromonospora pisi</name>
    <dbReference type="NCBI Taxonomy" id="589240"/>
    <lineage>
        <taxon>Bacteria</taxon>
        <taxon>Bacillati</taxon>
        <taxon>Actinomycetota</taxon>
        <taxon>Actinomycetes</taxon>
        <taxon>Micromonosporales</taxon>
        <taxon>Micromonosporaceae</taxon>
        <taxon>Micromonospora</taxon>
    </lineage>
</organism>
<dbReference type="InterPro" id="IPR050306">
    <property type="entry name" value="PfkB_Carbo_kinase"/>
</dbReference>